<dbReference type="Pfam" id="PF13302">
    <property type="entry name" value="Acetyltransf_3"/>
    <property type="match status" value="1"/>
</dbReference>
<comment type="similarity">
    <text evidence="1">Belongs to the acetyltransferase family. GNAT subfamily.</text>
</comment>
<dbReference type="Proteomes" id="UP001438707">
    <property type="component" value="Unassembled WGS sequence"/>
</dbReference>
<evidence type="ECO:0000259" key="4">
    <source>
        <dbReference type="Pfam" id="PF13302"/>
    </source>
</evidence>
<dbReference type="InterPro" id="IPR016181">
    <property type="entry name" value="Acyl_CoA_acyltransferase"/>
</dbReference>
<evidence type="ECO:0000313" key="5">
    <source>
        <dbReference type="EMBL" id="KAK9818749.1"/>
    </source>
</evidence>
<comment type="caution">
    <text evidence="5">The sequence shown here is derived from an EMBL/GenBank/DDBJ whole genome shotgun (WGS) entry which is preliminary data.</text>
</comment>
<accession>A0AAW1QCN4</accession>
<organism evidence="5 6">
    <name type="scientific">Apatococcus lobatus</name>
    <dbReference type="NCBI Taxonomy" id="904363"/>
    <lineage>
        <taxon>Eukaryota</taxon>
        <taxon>Viridiplantae</taxon>
        <taxon>Chlorophyta</taxon>
        <taxon>core chlorophytes</taxon>
        <taxon>Trebouxiophyceae</taxon>
        <taxon>Chlorellales</taxon>
        <taxon>Chlorellaceae</taxon>
        <taxon>Apatococcus</taxon>
    </lineage>
</organism>
<keyword evidence="2" id="KW-0808">Transferase</keyword>
<dbReference type="Gene3D" id="3.40.630.30">
    <property type="match status" value="1"/>
</dbReference>
<gene>
    <name evidence="5" type="ORF">WJX74_008371</name>
</gene>
<dbReference type="PANTHER" id="PTHR13256:SF16">
    <property type="entry name" value="ALPHA_BETA-TUBULIN-N-ACETYLTRANSFERASE 9"/>
    <property type="match status" value="1"/>
</dbReference>
<dbReference type="InterPro" id="IPR000182">
    <property type="entry name" value="GNAT_dom"/>
</dbReference>
<name>A0AAW1QCN4_9CHLO</name>
<dbReference type="AlphaFoldDB" id="A0AAW1QCN4"/>
<sequence>MKANENLQLTGRKVVLVPYCSEHVQQYHSWMSDPALLEATASEPLSLEEEYEMQKRWRVDPDKCTFIILDRDSEVYAGSRDTVTGLPMIGDVNLFMHDLDHPESAEVEIMVAEKAARRQGRAQEAVEMMLCWAHRDVGLRLVTAKIGDENYASLQMFRRLGFSIRGRSLVFKEITLVRDLTCGEYTDLLQATAAKLEIGQYIKGASPDRII</sequence>
<dbReference type="EMBL" id="JALJOS010000056">
    <property type="protein sequence ID" value="KAK9818749.1"/>
    <property type="molecule type" value="Genomic_DNA"/>
</dbReference>
<feature type="domain" description="N-acetyltransferase" evidence="4">
    <location>
        <begin position="14"/>
        <end position="162"/>
    </location>
</feature>
<evidence type="ECO:0000313" key="6">
    <source>
        <dbReference type="Proteomes" id="UP001438707"/>
    </source>
</evidence>
<dbReference type="SUPFAM" id="SSF55729">
    <property type="entry name" value="Acyl-CoA N-acyltransferases (Nat)"/>
    <property type="match status" value="1"/>
</dbReference>
<proteinExistence type="inferred from homology"/>
<dbReference type="GO" id="GO:0008080">
    <property type="term" value="F:N-acetyltransferase activity"/>
    <property type="evidence" value="ECO:0007669"/>
    <property type="project" value="InterPro"/>
</dbReference>
<keyword evidence="3" id="KW-0012">Acyltransferase</keyword>
<evidence type="ECO:0000256" key="3">
    <source>
        <dbReference type="ARBA" id="ARBA00023315"/>
    </source>
</evidence>
<protein>
    <recommendedName>
        <fullName evidence="4">N-acetyltransferase domain-containing protein</fullName>
    </recommendedName>
</protein>
<evidence type="ECO:0000256" key="1">
    <source>
        <dbReference type="ARBA" id="ARBA00009342"/>
    </source>
</evidence>
<reference evidence="5 6" key="1">
    <citation type="journal article" date="2024" name="Nat. Commun.">
        <title>Phylogenomics reveals the evolutionary origins of lichenization in chlorophyte algae.</title>
        <authorList>
            <person name="Puginier C."/>
            <person name="Libourel C."/>
            <person name="Otte J."/>
            <person name="Skaloud P."/>
            <person name="Haon M."/>
            <person name="Grisel S."/>
            <person name="Petersen M."/>
            <person name="Berrin J.G."/>
            <person name="Delaux P.M."/>
            <person name="Dal Grande F."/>
            <person name="Keller J."/>
        </authorList>
    </citation>
    <scope>NUCLEOTIDE SEQUENCE [LARGE SCALE GENOMIC DNA]</scope>
    <source>
        <strain evidence="5 6">SAG 2145</strain>
    </source>
</reference>
<evidence type="ECO:0000256" key="2">
    <source>
        <dbReference type="ARBA" id="ARBA00022679"/>
    </source>
</evidence>
<dbReference type="InterPro" id="IPR039135">
    <property type="entry name" value="NAT9-like"/>
</dbReference>
<keyword evidence="6" id="KW-1185">Reference proteome</keyword>
<dbReference type="PANTHER" id="PTHR13256">
    <property type="entry name" value="N-ACETYLTRANSFERASE 9"/>
    <property type="match status" value="1"/>
</dbReference>